<accession>A0A832YTY7</accession>
<evidence type="ECO:0000313" key="6">
    <source>
        <dbReference type="Proteomes" id="UP000605144"/>
    </source>
</evidence>
<dbReference type="InterPro" id="IPR002836">
    <property type="entry name" value="PDCD5-like"/>
</dbReference>
<reference evidence="5" key="1">
    <citation type="journal article" date="2020" name="ISME J.">
        <title>Gammaproteobacteria mediating utilization of methyl-, sulfur- and petroleum organic compounds in deep ocean hydrothermal plumes.</title>
        <authorList>
            <person name="Zhou Z."/>
            <person name="Liu Y."/>
            <person name="Pan J."/>
            <person name="Cron B.R."/>
            <person name="Toner B.M."/>
            <person name="Anantharaman K."/>
            <person name="Breier J.A."/>
            <person name="Dick G.J."/>
            <person name="Li M."/>
        </authorList>
    </citation>
    <scope>NUCLEOTIDE SEQUENCE</scope>
    <source>
        <strain evidence="5">SZUA-1385</strain>
    </source>
</reference>
<comment type="caution">
    <text evidence="5">The sequence shown here is derived from an EMBL/GenBank/DDBJ whole genome shotgun (WGS) entry which is preliminary data.</text>
</comment>
<feature type="coiled-coil region" evidence="4">
    <location>
        <begin position="12"/>
        <end position="43"/>
    </location>
</feature>
<protein>
    <recommendedName>
        <fullName evidence="3">DNA-binding protein EYG76_03615</fullName>
    </recommendedName>
</protein>
<dbReference type="PANTHER" id="PTHR10840:SF0">
    <property type="entry name" value="PROGRAMMED CELL DEATH PROTEIN 5"/>
    <property type="match status" value="1"/>
</dbReference>
<evidence type="ECO:0000256" key="1">
    <source>
        <dbReference type="ARBA" id="ARBA00010490"/>
    </source>
</evidence>
<dbReference type="SUPFAM" id="SSF46950">
    <property type="entry name" value="Double-stranded DNA-binding domain"/>
    <property type="match status" value="1"/>
</dbReference>
<dbReference type="PANTHER" id="PTHR10840">
    <property type="entry name" value="PROGRAMMED CELL DEATH PROTEIN 5"/>
    <property type="match status" value="1"/>
</dbReference>
<dbReference type="HAMAP" id="MF_00026">
    <property type="entry name" value="dsDNA_bind"/>
    <property type="match status" value="1"/>
</dbReference>
<keyword evidence="4" id="KW-0175">Coiled coil</keyword>
<keyword evidence="2 3" id="KW-0238">DNA-binding</keyword>
<dbReference type="InterPro" id="IPR022889">
    <property type="entry name" value="DNA_bind_arc"/>
</dbReference>
<evidence type="ECO:0000256" key="3">
    <source>
        <dbReference type="HAMAP-Rule" id="MF_00026"/>
    </source>
</evidence>
<dbReference type="Gene3D" id="1.10.8.140">
    <property type="entry name" value="PDCD5-like"/>
    <property type="match status" value="1"/>
</dbReference>
<name>A0A832YTY7_9EURY</name>
<dbReference type="GO" id="GO:0005829">
    <property type="term" value="C:cytosol"/>
    <property type="evidence" value="ECO:0007669"/>
    <property type="project" value="TreeGrafter"/>
</dbReference>
<evidence type="ECO:0000256" key="4">
    <source>
        <dbReference type="SAM" id="Coils"/>
    </source>
</evidence>
<evidence type="ECO:0000256" key="2">
    <source>
        <dbReference type="ARBA" id="ARBA00023125"/>
    </source>
</evidence>
<dbReference type="Pfam" id="PF01984">
    <property type="entry name" value="dsDNA_bind"/>
    <property type="match status" value="1"/>
</dbReference>
<proteinExistence type="inferred from homology"/>
<gene>
    <name evidence="5" type="ORF">EYG76_03615</name>
</gene>
<sequence length="116" mass="13657">MDIEELKRKKLLEMQQQAAANANAEVNEQALRMQQQYEMQKKKILKQILSEPARARLSRVKLVKPELAEQVEIQLIQLAQMGRLQIPVSDSQLKMLLDKIYEMNKPKKKDIKFIRK</sequence>
<dbReference type="PIRSF" id="PIRSF015730">
    <property type="entry name" value="TFAR19"/>
    <property type="match status" value="1"/>
</dbReference>
<dbReference type="EMBL" id="DQSV01000072">
    <property type="protein sequence ID" value="HIP17374.1"/>
    <property type="molecule type" value="Genomic_DNA"/>
</dbReference>
<comment type="similarity">
    <text evidence="1 3">Belongs to the PDCD5 family.</text>
</comment>
<organism evidence="5 6">
    <name type="scientific">Methanothermococcus okinawensis</name>
    <dbReference type="NCBI Taxonomy" id="155863"/>
    <lineage>
        <taxon>Archaea</taxon>
        <taxon>Methanobacteriati</taxon>
        <taxon>Methanobacteriota</taxon>
        <taxon>Methanomada group</taxon>
        <taxon>Methanococci</taxon>
        <taxon>Methanococcales</taxon>
        <taxon>Methanococcaceae</taxon>
        <taxon>Methanothermococcus</taxon>
    </lineage>
</organism>
<dbReference type="Proteomes" id="UP000605144">
    <property type="component" value="Unassembled WGS sequence"/>
</dbReference>
<evidence type="ECO:0000313" key="5">
    <source>
        <dbReference type="EMBL" id="HIP17374.1"/>
    </source>
</evidence>
<dbReference type="InterPro" id="IPR036883">
    <property type="entry name" value="PDCD5-like_sf"/>
</dbReference>
<dbReference type="GO" id="GO:0003677">
    <property type="term" value="F:DNA binding"/>
    <property type="evidence" value="ECO:0007669"/>
    <property type="project" value="UniProtKB-UniRule"/>
</dbReference>
<dbReference type="NCBIfam" id="NF003268">
    <property type="entry name" value="PRK04239.1"/>
    <property type="match status" value="1"/>
</dbReference>
<dbReference type="AlphaFoldDB" id="A0A832YTY7"/>